<evidence type="ECO:0000256" key="8">
    <source>
        <dbReference type="ARBA" id="ARBA00023012"/>
    </source>
</evidence>
<feature type="transmembrane region" description="Helical" evidence="9">
    <location>
        <begin position="113"/>
        <end position="132"/>
    </location>
</feature>
<dbReference type="Gene3D" id="1.20.5.1930">
    <property type="match status" value="1"/>
</dbReference>
<feature type="domain" description="Signal transduction histidine kinase subgroup 3 dimerisation and phosphoacceptor" evidence="10">
    <location>
        <begin position="187"/>
        <end position="251"/>
    </location>
</feature>
<dbReference type="RefSeq" id="WP_310536411.1">
    <property type="nucleotide sequence ID" value="NZ_BAAAOC010000093.1"/>
</dbReference>
<proteinExistence type="predicted"/>
<dbReference type="InterPro" id="IPR036890">
    <property type="entry name" value="HATPase_C_sf"/>
</dbReference>
<dbReference type="InterPro" id="IPR011712">
    <property type="entry name" value="Sig_transdc_His_kin_sub3_dim/P"/>
</dbReference>
<dbReference type="EMBL" id="JAVKGT010000004">
    <property type="protein sequence ID" value="MDR5711024.1"/>
    <property type="molecule type" value="Genomic_DNA"/>
</dbReference>
<evidence type="ECO:0000313" key="11">
    <source>
        <dbReference type="EMBL" id="MDR5711024.1"/>
    </source>
</evidence>
<dbReference type="GO" id="GO:0016301">
    <property type="term" value="F:kinase activity"/>
    <property type="evidence" value="ECO:0007669"/>
    <property type="project" value="UniProtKB-KW"/>
</dbReference>
<gene>
    <name evidence="11" type="ORF">RH857_02565</name>
</gene>
<keyword evidence="9" id="KW-1133">Transmembrane helix</keyword>
<evidence type="ECO:0000256" key="2">
    <source>
        <dbReference type="ARBA" id="ARBA00012438"/>
    </source>
</evidence>
<evidence type="ECO:0000256" key="7">
    <source>
        <dbReference type="ARBA" id="ARBA00022840"/>
    </source>
</evidence>
<keyword evidence="7" id="KW-0067">ATP-binding</keyword>
<evidence type="ECO:0000256" key="1">
    <source>
        <dbReference type="ARBA" id="ARBA00000085"/>
    </source>
</evidence>
<evidence type="ECO:0000256" key="4">
    <source>
        <dbReference type="ARBA" id="ARBA00022679"/>
    </source>
</evidence>
<dbReference type="Proteomes" id="UP001260872">
    <property type="component" value="Unassembled WGS sequence"/>
</dbReference>
<accession>A0ABU1FQV0</accession>
<dbReference type="Pfam" id="PF07730">
    <property type="entry name" value="HisKA_3"/>
    <property type="match status" value="1"/>
</dbReference>
<evidence type="ECO:0000256" key="6">
    <source>
        <dbReference type="ARBA" id="ARBA00022777"/>
    </source>
</evidence>
<feature type="transmembrane region" description="Helical" evidence="9">
    <location>
        <begin position="80"/>
        <end position="101"/>
    </location>
</feature>
<dbReference type="Gene3D" id="3.30.565.10">
    <property type="entry name" value="Histidine kinase-like ATPase, C-terminal domain"/>
    <property type="match status" value="1"/>
</dbReference>
<organism evidence="11 12">
    <name type="scientific">Nesterenkonia flava</name>
    <dbReference type="NCBI Taxonomy" id="469799"/>
    <lineage>
        <taxon>Bacteria</taxon>
        <taxon>Bacillati</taxon>
        <taxon>Actinomycetota</taxon>
        <taxon>Actinomycetes</taxon>
        <taxon>Micrococcales</taxon>
        <taxon>Micrococcaceae</taxon>
        <taxon>Nesterenkonia</taxon>
    </lineage>
</organism>
<keyword evidence="9" id="KW-0472">Membrane</keyword>
<keyword evidence="4" id="KW-0808">Transferase</keyword>
<keyword evidence="3" id="KW-0597">Phosphoprotein</keyword>
<dbReference type="PANTHER" id="PTHR24421">
    <property type="entry name" value="NITRATE/NITRITE SENSOR PROTEIN NARX-RELATED"/>
    <property type="match status" value="1"/>
</dbReference>
<keyword evidence="6 11" id="KW-0418">Kinase</keyword>
<name>A0ABU1FQV0_9MICC</name>
<dbReference type="PANTHER" id="PTHR24421:SF10">
    <property type="entry name" value="NITRATE_NITRITE SENSOR PROTEIN NARQ"/>
    <property type="match status" value="1"/>
</dbReference>
<dbReference type="EC" id="2.7.13.3" evidence="2"/>
<comment type="caution">
    <text evidence="11">The sequence shown here is derived from an EMBL/GenBank/DDBJ whole genome shotgun (WGS) entry which is preliminary data.</text>
</comment>
<evidence type="ECO:0000259" key="10">
    <source>
        <dbReference type="Pfam" id="PF07730"/>
    </source>
</evidence>
<evidence type="ECO:0000256" key="9">
    <source>
        <dbReference type="SAM" id="Phobius"/>
    </source>
</evidence>
<sequence length="392" mass="41583">MTHVAQEFEAGGFWSCRGVNTWVLVAVTLGFGIALGADILYEIISDDEFPVSLAAAGLFSTVCIVLLWVCVTYAAVAAVVALIVALFVDGVAYSVSLALLVTGLTAQAATRTFRLSTLAAMVLWAGLMGLSMEDPLTGTLTFLGVTVLLLGAYGIGGAFRHVTTARLQSRRDLQEAENRHREAVTAERRAIARDLHDIVAHDITLIAMQSRAAQLKGTLGAYEQAIQAIGDSSRVALKDLRRMLALLQEDDDDTAGGSEDELSIATGCDVFAQRLRLLGFRVSVEVEGDLQAVSPSVSSALYRILQECTTNIAKYAAGGAQCTIALRVEDDCVHLQVANAVAGAQQEGESWSSSGAGLQGVRDRAGAFGGTVSAGMDDQGRWLVDVRNMRRA</sequence>
<reference evidence="12" key="1">
    <citation type="submission" date="2023-07" db="EMBL/GenBank/DDBJ databases">
        <title>Description of three actinobacteria isolated from air of manufacturing shop in a pharmaceutical factory.</title>
        <authorList>
            <person name="Zhang D.-F."/>
        </authorList>
    </citation>
    <scope>NUCLEOTIDE SEQUENCE [LARGE SCALE GENOMIC DNA]</scope>
    <source>
        <strain evidence="12">CCTCC AB 207010</strain>
    </source>
</reference>
<dbReference type="CDD" id="cd16917">
    <property type="entry name" value="HATPase_UhpB-NarQ-NarX-like"/>
    <property type="match status" value="1"/>
</dbReference>
<dbReference type="InterPro" id="IPR050482">
    <property type="entry name" value="Sensor_HK_TwoCompSys"/>
</dbReference>
<keyword evidence="5" id="KW-0547">Nucleotide-binding</keyword>
<feature type="transmembrane region" description="Helical" evidence="9">
    <location>
        <begin position="138"/>
        <end position="159"/>
    </location>
</feature>
<evidence type="ECO:0000256" key="3">
    <source>
        <dbReference type="ARBA" id="ARBA00022553"/>
    </source>
</evidence>
<feature type="transmembrane region" description="Helical" evidence="9">
    <location>
        <begin position="53"/>
        <end position="74"/>
    </location>
</feature>
<evidence type="ECO:0000256" key="5">
    <source>
        <dbReference type="ARBA" id="ARBA00022741"/>
    </source>
</evidence>
<dbReference type="SUPFAM" id="SSF55874">
    <property type="entry name" value="ATPase domain of HSP90 chaperone/DNA topoisomerase II/histidine kinase"/>
    <property type="match status" value="1"/>
</dbReference>
<keyword evidence="8" id="KW-0902">Two-component regulatory system</keyword>
<protein>
    <recommendedName>
        <fullName evidence="2">histidine kinase</fullName>
        <ecNumber evidence="2">2.7.13.3</ecNumber>
    </recommendedName>
</protein>
<keyword evidence="9" id="KW-0812">Transmembrane</keyword>
<keyword evidence="12" id="KW-1185">Reference proteome</keyword>
<evidence type="ECO:0000313" key="12">
    <source>
        <dbReference type="Proteomes" id="UP001260872"/>
    </source>
</evidence>
<feature type="transmembrane region" description="Helical" evidence="9">
    <location>
        <begin position="22"/>
        <end position="41"/>
    </location>
</feature>
<comment type="catalytic activity">
    <reaction evidence="1">
        <text>ATP + protein L-histidine = ADP + protein N-phospho-L-histidine.</text>
        <dbReference type="EC" id="2.7.13.3"/>
    </reaction>
</comment>